<keyword evidence="1" id="KW-0812">Transmembrane</keyword>
<organism evidence="2 3">
    <name type="scientific">Sphingomonas kyungheensis</name>
    <dbReference type="NCBI Taxonomy" id="1069987"/>
    <lineage>
        <taxon>Bacteria</taxon>
        <taxon>Pseudomonadati</taxon>
        <taxon>Pseudomonadota</taxon>
        <taxon>Alphaproteobacteria</taxon>
        <taxon>Sphingomonadales</taxon>
        <taxon>Sphingomonadaceae</taxon>
        <taxon>Sphingomonas</taxon>
    </lineage>
</organism>
<keyword evidence="3" id="KW-1185">Reference proteome</keyword>
<feature type="transmembrane region" description="Helical" evidence="1">
    <location>
        <begin position="152"/>
        <end position="170"/>
    </location>
</feature>
<keyword evidence="1" id="KW-1133">Transmembrane helix</keyword>
<accession>A0ABU8H7P1</accession>
<dbReference type="Proteomes" id="UP001367771">
    <property type="component" value="Unassembled WGS sequence"/>
</dbReference>
<keyword evidence="1" id="KW-0472">Membrane</keyword>
<gene>
    <name evidence="2" type="ORF">V8201_18200</name>
</gene>
<comment type="caution">
    <text evidence="2">The sequence shown here is derived from an EMBL/GenBank/DDBJ whole genome shotgun (WGS) entry which is preliminary data.</text>
</comment>
<evidence type="ECO:0000313" key="3">
    <source>
        <dbReference type="Proteomes" id="UP001367771"/>
    </source>
</evidence>
<dbReference type="RefSeq" id="WP_336546181.1">
    <property type="nucleotide sequence ID" value="NZ_JBBBDM010000019.1"/>
</dbReference>
<dbReference type="EMBL" id="JBBBDM010000019">
    <property type="protein sequence ID" value="MEI5689028.1"/>
    <property type="molecule type" value="Genomic_DNA"/>
</dbReference>
<protein>
    <recommendedName>
        <fullName evidence="4">Potassium channel domain-containing protein</fullName>
    </recommendedName>
</protein>
<evidence type="ECO:0008006" key="4">
    <source>
        <dbReference type="Google" id="ProtNLM"/>
    </source>
</evidence>
<sequence>MNQWFRLRGTRAHLLRTVMLSHATTGDEHTYYDTVRLHELQRSTARVAQDAYKIVFGPGLKRLSSVPAMLLHSFNYAILRSLGALNGWGESAGRPFMALLACWVLFGFLYGHVRFSSQVDAPFQKSFDLTFLVGYGNQVTSTDFALTIVQDLHVLIAIVIYSVFFATVISKLSRAR</sequence>
<proteinExistence type="predicted"/>
<feature type="transmembrane region" description="Helical" evidence="1">
    <location>
        <begin position="96"/>
        <end position="113"/>
    </location>
</feature>
<evidence type="ECO:0000256" key="1">
    <source>
        <dbReference type="SAM" id="Phobius"/>
    </source>
</evidence>
<reference evidence="2 3" key="1">
    <citation type="journal article" date="2013" name="Int. J. Syst. Evol. Microbiol.">
        <title>Sphingomonas kyungheensis sp. nov., a bacterium with ginsenoside-converting activity isolated from soil of a ginseng field.</title>
        <authorList>
            <person name="Son H.M."/>
            <person name="Yang J.E."/>
            <person name="Park Y."/>
            <person name="Han C.K."/>
            <person name="Kim S.G."/>
            <person name="Kook M."/>
            <person name="Yi T.H."/>
        </authorList>
    </citation>
    <scope>NUCLEOTIDE SEQUENCE [LARGE SCALE GENOMIC DNA]</scope>
    <source>
        <strain evidence="2 3">LMG 26582</strain>
    </source>
</reference>
<name>A0ABU8H7P1_9SPHN</name>
<evidence type="ECO:0000313" key="2">
    <source>
        <dbReference type="EMBL" id="MEI5689028.1"/>
    </source>
</evidence>